<dbReference type="GO" id="GO:0055091">
    <property type="term" value="P:phospholipid homeostasis"/>
    <property type="evidence" value="ECO:0007669"/>
    <property type="project" value="TreeGrafter"/>
</dbReference>
<evidence type="ECO:0000259" key="15">
    <source>
        <dbReference type="Pfam" id="PF09924"/>
    </source>
</evidence>
<dbReference type="Proteomes" id="UP000199205">
    <property type="component" value="Unassembled WGS sequence"/>
</dbReference>
<dbReference type="Pfam" id="PF03706">
    <property type="entry name" value="LPG_synthase_TM"/>
    <property type="match status" value="1"/>
</dbReference>
<evidence type="ECO:0000256" key="2">
    <source>
        <dbReference type="ARBA" id="ARBA00008627"/>
    </source>
</evidence>
<feature type="transmembrane region" description="Helical" evidence="14">
    <location>
        <begin position="510"/>
        <end position="531"/>
    </location>
</feature>
<feature type="transmembrane region" description="Helical" evidence="14">
    <location>
        <begin position="390"/>
        <end position="407"/>
    </location>
</feature>
<reference evidence="17" key="1">
    <citation type="submission" date="2016-08" db="EMBL/GenBank/DDBJ databases">
        <authorList>
            <person name="Varghese N."/>
            <person name="Submissions Spin"/>
        </authorList>
    </citation>
    <scope>NUCLEOTIDE SEQUENCE [LARGE SCALE GENOMIC DNA]</scope>
    <source>
        <strain evidence="17">P1-7</strain>
    </source>
</reference>
<dbReference type="GO" id="GO:0050071">
    <property type="term" value="F:phosphatidylglycerol lysyltransferase activity"/>
    <property type="evidence" value="ECO:0007669"/>
    <property type="project" value="UniProtKB-EC"/>
</dbReference>
<dbReference type="GO" id="GO:0005886">
    <property type="term" value="C:plasma membrane"/>
    <property type="evidence" value="ECO:0007669"/>
    <property type="project" value="UniProtKB-SubCell"/>
</dbReference>
<evidence type="ECO:0000256" key="8">
    <source>
        <dbReference type="ARBA" id="ARBA00022989"/>
    </source>
</evidence>
<keyword evidence="11" id="KW-0046">Antibiotic resistance</keyword>
<feature type="transmembrane region" description="Helical" evidence="14">
    <location>
        <begin position="30"/>
        <end position="51"/>
    </location>
</feature>
<dbReference type="InterPro" id="IPR022791">
    <property type="entry name" value="L-PG_synthase/AglD"/>
</dbReference>
<dbReference type="NCBIfam" id="NF033480">
    <property type="entry name" value="bifunc_MprF"/>
    <property type="match status" value="1"/>
</dbReference>
<feature type="transmembrane region" description="Helical" evidence="14">
    <location>
        <begin position="306"/>
        <end position="325"/>
    </location>
</feature>
<accession>A0A1C3WDK9</accession>
<dbReference type="InterPro" id="IPR024320">
    <property type="entry name" value="LPG_synthase_C"/>
</dbReference>
<feature type="transmembrane region" description="Helical" evidence="14">
    <location>
        <begin position="180"/>
        <end position="203"/>
    </location>
</feature>
<sequence>MTIPEHHSMTNNEKSPPALIGKLISALKPIFSMAIGVPILVVLWASFSGLVQNVNFEDIVASVFRTPPYDVVAAACFTLLSFVCLSIYDFSALWHLRLRIPSADVFRTSFCAYAVGNFVGYGPLSGGAIRYHHYRRLGLKPADIGNIIAYITLAFGLGVAAVMAVGLVSNPADIAGSINVSPQALTMIGGGLLIGLAAVFTLSASGRSVPLWRGRSMALPRPRIMLVQFAATVADVASAAAALWVLLPHMDIGFPAFVAVFSVAIALGIASHVPAGLGAFEAVIVAVLGGTSPMGDVISALLLYRLIYYGLPFLLAAGLIGTAEFRRGRMAKRASWLARVGLRLSPNVLSALTFAMGVALIVSGVTPASIARLDLLAKYLPLSIVESAHFLESVLGLGLIVIARGLAHRLDGAWWAASASVGAAIVLSLLKAIALSESAILLLLLAALIASRRQFSRPASLMHQPLSTSWLVAIATVLMSAIVVLFLVYSDVDYQNGLWWDFEFTDEAPRSLRALLGLLIGAGALAGWTLLRPAKGKACYPSKAEIDEAIAIVASQPYPDANLVRMGDKMVLFSNDRRAFIMFSRHGLSWVALFDPVGPRDASASLIWQFVEMAQRAGGRAVFYQVQPQNLSLYADAGLRAYKIGEAAHIDLKSFDLGGAKRASLRHAVNRAQRDGLSFFLLEPDEVADEIHSLREISDSWLAAQKSREKSFSLGAFDADYVCAQPVAIIKRDGKIIAFATILRTSLKNQVTIDLMRSMSDAPSGTMEYLIVSLILHLKGKGYLSFDIGMAPLSGLSNSPAAPFWHRIARVVYERGERFYHFIGLRTFKAKFQPQWQPRYLAVSNGTSPPLALADITALISGGFKGMVRK</sequence>
<evidence type="ECO:0000256" key="10">
    <source>
        <dbReference type="ARBA" id="ARBA00023136"/>
    </source>
</evidence>
<dbReference type="AlphaFoldDB" id="A0A1C3WDK9"/>
<evidence type="ECO:0000313" key="17">
    <source>
        <dbReference type="Proteomes" id="UP000199205"/>
    </source>
</evidence>
<feature type="transmembrane region" description="Helical" evidence="14">
    <location>
        <begin position="144"/>
        <end position="168"/>
    </location>
</feature>
<feature type="domain" description="Phosphatidylglycerol lysyltransferase C-terminal" evidence="15">
    <location>
        <begin position="553"/>
        <end position="842"/>
    </location>
</feature>
<dbReference type="InterPro" id="IPR051211">
    <property type="entry name" value="PG_lysyltransferase"/>
</dbReference>
<proteinExistence type="inferred from homology"/>
<feature type="transmembrane region" description="Helical" evidence="14">
    <location>
        <begin position="224"/>
        <end position="246"/>
    </location>
</feature>
<evidence type="ECO:0000256" key="1">
    <source>
        <dbReference type="ARBA" id="ARBA00004651"/>
    </source>
</evidence>
<evidence type="ECO:0000256" key="13">
    <source>
        <dbReference type="ARBA" id="ARBA00047540"/>
    </source>
</evidence>
<comment type="similarity">
    <text evidence="2">Belongs to the LPG synthase family.</text>
</comment>
<comment type="subcellular location">
    <subcellularLocation>
        <location evidence="1">Cell membrane</location>
        <topology evidence="1">Multi-pass membrane protein</topology>
    </subcellularLocation>
</comment>
<dbReference type="Pfam" id="PF09924">
    <property type="entry name" value="LPG_synthase_C"/>
    <property type="match status" value="1"/>
</dbReference>
<dbReference type="InterPro" id="IPR016181">
    <property type="entry name" value="Acyl_CoA_acyltransferase"/>
</dbReference>
<comment type="catalytic activity">
    <reaction evidence="13">
        <text>L-lysyl-tRNA(Lys) + a 1,2-diacyl-sn-glycero-3-phospho-(1'-sn-glycerol) = a 1,2-diacyl-sn-glycero-3-phospho-1'-(3'-O-L-lysyl)-sn-glycerol + tRNA(Lys)</text>
        <dbReference type="Rhea" id="RHEA:10668"/>
        <dbReference type="Rhea" id="RHEA-COMP:9696"/>
        <dbReference type="Rhea" id="RHEA-COMP:9697"/>
        <dbReference type="ChEBI" id="CHEBI:64716"/>
        <dbReference type="ChEBI" id="CHEBI:75792"/>
        <dbReference type="ChEBI" id="CHEBI:78442"/>
        <dbReference type="ChEBI" id="CHEBI:78529"/>
        <dbReference type="EC" id="2.3.2.3"/>
    </reaction>
</comment>
<keyword evidence="5" id="KW-1003">Cell membrane</keyword>
<feature type="transmembrane region" description="Helical" evidence="14">
    <location>
        <begin position="252"/>
        <end position="270"/>
    </location>
</feature>
<protein>
    <recommendedName>
        <fullName evidence="4">Phosphatidylglycerol lysyltransferase</fullName>
        <ecNumber evidence="3">2.3.2.3</ecNumber>
    </recommendedName>
    <alternativeName>
        <fullName evidence="12">Lysylphosphatidylglycerol synthase</fullName>
    </alternativeName>
</protein>
<evidence type="ECO:0000313" key="16">
    <source>
        <dbReference type="EMBL" id="SCB38129.1"/>
    </source>
</evidence>
<evidence type="ECO:0000256" key="12">
    <source>
        <dbReference type="ARBA" id="ARBA00031899"/>
    </source>
</evidence>
<evidence type="ECO:0000256" key="6">
    <source>
        <dbReference type="ARBA" id="ARBA00022679"/>
    </source>
</evidence>
<gene>
    <name evidence="16" type="ORF">GA0061101_110134</name>
</gene>
<feature type="transmembrane region" description="Helical" evidence="14">
    <location>
        <begin position="346"/>
        <end position="370"/>
    </location>
</feature>
<feature type="transmembrane region" description="Helical" evidence="14">
    <location>
        <begin position="71"/>
        <end position="90"/>
    </location>
</feature>
<keyword evidence="7 14" id="KW-0812">Transmembrane</keyword>
<evidence type="ECO:0000256" key="14">
    <source>
        <dbReference type="SAM" id="Phobius"/>
    </source>
</evidence>
<keyword evidence="9" id="KW-0443">Lipid metabolism</keyword>
<feature type="transmembrane region" description="Helical" evidence="14">
    <location>
        <begin position="414"/>
        <end position="433"/>
    </location>
</feature>
<name>A0A1C3WDK9_9HYPH</name>
<keyword evidence="6 16" id="KW-0808">Transferase</keyword>
<organism evidence="16 17">
    <name type="scientific">Rhizobium lusitanum</name>
    <dbReference type="NCBI Taxonomy" id="293958"/>
    <lineage>
        <taxon>Bacteria</taxon>
        <taxon>Pseudomonadati</taxon>
        <taxon>Pseudomonadota</taxon>
        <taxon>Alphaproteobacteria</taxon>
        <taxon>Hyphomicrobiales</taxon>
        <taxon>Rhizobiaceae</taxon>
        <taxon>Rhizobium/Agrobacterium group</taxon>
        <taxon>Rhizobium</taxon>
    </lineage>
</organism>
<evidence type="ECO:0000256" key="9">
    <source>
        <dbReference type="ARBA" id="ARBA00023098"/>
    </source>
</evidence>
<evidence type="ECO:0000256" key="5">
    <source>
        <dbReference type="ARBA" id="ARBA00022475"/>
    </source>
</evidence>
<evidence type="ECO:0000256" key="7">
    <source>
        <dbReference type="ARBA" id="ARBA00022692"/>
    </source>
</evidence>
<feature type="transmembrane region" description="Helical" evidence="14">
    <location>
        <begin position="467"/>
        <end position="490"/>
    </location>
</feature>
<dbReference type="EMBL" id="FMAF01000010">
    <property type="protein sequence ID" value="SCB38129.1"/>
    <property type="molecule type" value="Genomic_DNA"/>
</dbReference>
<evidence type="ECO:0000256" key="3">
    <source>
        <dbReference type="ARBA" id="ARBA00012014"/>
    </source>
</evidence>
<dbReference type="GO" id="GO:0046677">
    <property type="term" value="P:response to antibiotic"/>
    <property type="evidence" value="ECO:0007669"/>
    <property type="project" value="UniProtKB-KW"/>
</dbReference>
<dbReference type="SUPFAM" id="SSF55729">
    <property type="entry name" value="Acyl-CoA N-acyltransferases (Nat)"/>
    <property type="match status" value="1"/>
</dbReference>
<dbReference type="EC" id="2.3.2.3" evidence="3"/>
<feature type="transmembrane region" description="Helical" evidence="14">
    <location>
        <begin position="277"/>
        <end position="294"/>
    </location>
</feature>
<keyword evidence="10 14" id="KW-0472">Membrane</keyword>
<keyword evidence="8 14" id="KW-1133">Transmembrane helix</keyword>
<evidence type="ECO:0000256" key="4">
    <source>
        <dbReference type="ARBA" id="ARBA00021546"/>
    </source>
</evidence>
<dbReference type="PANTHER" id="PTHR34697:SF2">
    <property type="entry name" value="PHOSPHATIDYLGLYCEROL LYSYLTRANSFERASE"/>
    <property type="match status" value="1"/>
</dbReference>
<dbReference type="GO" id="GO:0006629">
    <property type="term" value="P:lipid metabolic process"/>
    <property type="evidence" value="ECO:0007669"/>
    <property type="project" value="UniProtKB-KW"/>
</dbReference>
<dbReference type="PANTHER" id="PTHR34697">
    <property type="entry name" value="PHOSPHATIDYLGLYCEROL LYSYLTRANSFERASE"/>
    <property type="match status" value="1"/>
</dbReference>
<evidence type="ECO:0000256" key="11">
    <source>
        <dbReference type="ARBA" id="ARBA00023251"/>
    </source>
</evidence>